<name>A0A384ZWN8_9CAUD</name>
<gene>
    <name evidence="1" type="ORF">JA13_270</name>
</gene>
<organism evidence="1 2">
    <name type="scientific">Dickeya phage vB_DsoM_JA13</name>
    <dbReference type="NCBI Taxonomy" id="2283030"/>
    <lineage>
        <taxon>Viruses</taxon>
        <taxon>Duplodnaviria</taxon>
        <taxon>Heunggongvirae</taxon>
        <taxon>Uroviricota</taxon>
        <taxon>Caudoviricetes</taxon>
        <taxon>Salmondvirus</taxon>
        <taxon>Salmondvirus JA11</taxon>
    </lineage>
</organism>
<proteinExistence type="predicted"/>
<reference evidence="1 2" key="1">
    <citation type="journal article" date="2018" name="Front. Microbiol.">
        <title>Jumbo Bacteriophages Are Represented Within an Increasing Diversity of Environmental Viruses Infecting the Emerging Phytopathogen, Dickeya solani.</title>
        <authorList>
            <person name="Day A.W."/>
            <person name="Ahn J."/>
            <person name="Salmond G.P.C."/>
        </authorList>
    </citation>
    <scope>NUCLEOTIDE SEQUENCE [LARGE SCALE GENOMIC DNA]</scope>
</reference>
<evidence type="ECO:0000313" key="1">
    <source>
        <dbReference type="EMBL" id="AXG66673.1"/>
    </source>
</evidence>
<protein>
    <submittedName>
        <fullName evidence="1">Uncharacterized protein</fullName>
    </submittedName>
</protein>
<sequence>MYHSALDQEEPISPVQFEEIKKDQKKQQRNFIRNAIKRINLCLVEIAGGETPTPFYGRHRGSGGDYMKQYQEYCEWLEGEYAQKELDLVPGLIHLELCHCDCVDPPALYKELRDRLIASGWGESTRVHKRAGPENMVWVSLDEI</sequence>
<dbReference type="EMBL" id="MH460460">
    <property type="protein sequence ID" value="AXG66673.1"/>
    <property type="molecule type" value="Genomic_DNA"/>
</dbReference>
<accession>A0A384ZWN8</accession>
<dbReference type="Proteomes" id="UP000263742">
    <property type="component" value="Segment"/>
</dbReference>
<evidence type="ECO:0000313" key="2">
    <source>
        <dbReference type="Proteomes" id="UP000263742"/>
    </source>
</evidence>